<protein>
    <submittedName>
        <fullName evidence="1">Uncharacterized protein</fullName>
    </submittedName>
</protein>
<sequence>MKDARARLEKLRTDAAECEMTANLTTLRAKRDAFQRLAVTYRGMATDLDHLIKSGSLPST</sequence>
<reference evidence="1 2" key="1">
    <citation type="submission" date="2018-06" db="EMBL/GenBank/DDBJ databases">
        <authorList>
            <consortium name="Pathogen Informatics"/>
            <person name="Doyle S."/>
        </authorList>
    </citation>
    <scope>NUCLEOTIDE SEQUENCE [LARGE SCALE GENOMIC DNA]</scope>
    <source>
        <strain evidence="1 2">NCTC12722</strain>
    </source>
</reference>
<organism evidence="1 2">
    <name type="scientific">Afipia felis</name>
    <name type="common">Cat scratch disease bacillus</name>
    <dbReference type="NCBI Taxonomy" id="1035"/>
    <lineage>
        <taxon>Bacteria</taxon>
        <taxon>Pseudomonadati</taxon>
        <taxon>Pseudomonadota</taxon>
        <taxon>Alphaproteobacteria</taxon>
        <taxon>Hyphomicrobiales</taxon>
        <taxon>Nitrobacteraceae</taxon>
        <taxon>Afipia</taxon>
    </lineage>
</organism>
<name>A0A380W6K6_AFIFE</name>
<evidence type="ECO:0000313" key="2">
    <source>
        <dbReference type="Proteomes" id="UP000254343"/>
    </source>
</evidence>
<proteinExistence type="predicted"/>
<gene>
    <name evidence="1" type="ORF">NCTC12722_01786</name>
</gene>
<dbReference type="AlphaFoldDB" id="A0A380W6K6"/>
<accession>A0A380W6K6</accession>
<dbReference type="Proteomes" id="UP000254343">
    <property type="component" value="Unassembled WGS sequence"/>
</dbReference>
<dbReference type="OrthoDB" id="8255879at2"/>
<dbReference type="EMBL" id="UIGB01000001">
    <property type="protein sequence ID" value="SUU84590.1"/>
    <property type="molecule type" value="Genomic_DNA"/>
</dbReference>
<evidence type="ECO:0000313" key="1">
    <source>
        <dbReference type="EMBL" id="SUU84590.1"/>
    </source>
</evidence>